<gene>
    <name evidence="1" type="ORF">ZEAMMB73_Zm00001d028473</name>
</gene>
<dbReference type="ExpressionAtlas" id="A0A1D6JWI5">
    <property type="expression patterns" value="baseline and differential"/>
</dbReference>
<dbReference type="AlphaFoldDB" id="A0A1D6JWI5"/>
<reference evidence="1" key="1">
    <citation type="submission" date="2015-12" db="EMBL/GenBank/DDBJ databases">
        <title>Update maize B73 reference genome by single molecule sequencing technologies.</title>
        <authorList>
            <consortium name="Maize Genome Sequencing Project"/>
            <person name="Ware D."/>
        </authorList>
    </citation>
    <scope>NUCLEOTIDE SEQUENCE [LARGE SCALE GENOMIC DNA]</scope>
    <source>
        <tissue evidence="1">Seedling</tissue>
    </source>
</reference>
<dbReference type="PANTHER" id="PTHR33372:SF11">
    <property type="entry name" value="DNAJ (DUF3353)"/>
    <property type="match status" value="1"/>
</dbReference>
<dbReference type="InterPro" id="IPR021788">
    <property type="entry name" value="CPP1-like"/>
</dbReference>
<organism evidence="1">
    <name type="scientific">Zea mays</name>
    <name type="common">Maize</name>
    <dbReference type="NCBI Taxonomy" id="4577"/>
    <lineage>
        <taxon>Eukaryota</taxon>
        <taxon>Viridiplantae</taxon>
        <taxon>Streptophyta</taxon>
        <taxon>Embryophyta</taxon>
        <taxon>Tracheophyta</taxon>
        <taxon>Spermatophyta</taxon>
        <taxon>Magnoliopsida</taxon>
        <taxon>Liliopsida</taxon>
        <taxon>Poales</taxon>
        <taxon>Poaceae</taxon>
        <taxon>PACMAD clade</taxon>
        <taxon>Panicoideae</taxon>
        <taxon>Andropogonodae</taxon>
        <taxon>Andropogoneae</taxon>
        <taxon>Tripsacinae</taxon>
        <taxon>Zea</taxon>
    </lineage>
</organism>
<sequence>MLGHDLATDPSSTLRMVTSRVSSAPLGLVCSLSFDRGFKEKNNIFINVDRCMKYSTFCYAPRNPNITPLATASFGDMADSSIFTFPRIHVKDPYQRLGISREASEEEIRAARIYLISKYGGHSQALMQLSVPMIGLSCRVSLIGKKPKTNLKKKIRELSQSRAVKAIQGRFQTPRSKVIWQTAITFVLLGVLTLAFPTEEGPTLQVAISCAANIYFIYQRVKSGWRAFFYGLYKQIRGGSYFLVAYAWFFLCFLVPGHLLDGIPNSSCTPRPKKLGSEHRVCYLRAPFRIADILEVRDLRASFHVSPKSCRSYNHGILLQIACTIHQLFVCLFHVRGVGNGSPSVS</sequence>
<dbReference type="EMBL" id="CM007647">
    <property type="protein sequence ID" value="ONL96126.1"/>
    <property type="molecule type" value="Genomic_DNA"/>
</dbReference>
<accession>A0A1D6JWI5</accession>
<evidence type="ECO:0000313" key="1">
    <source>
        <dbReference type="EMBL" id="ONL96126.1"/>
    </source>
</evidence>
<dbReference type="Pfam" id="PF11833">
    <property type="entry name" value="CPP1-like"/>
    <property type="match status" value="1"/>
</dbReference>
<dbReference type="PANTHER" id="PTHR33372">
    <property type="match status" value="1"/>
</dbReference>
<dbReference type="InParanoid" id="A0A1D6JWI5"/>
<protein>
    <submittedName>
        <fullName evidence="1">Protein CHAPERONE-LIKE PROTEIN OF POR1 chloroplastic</fullName>
    </submittedName>
</protein>
<proteinExistence type="predicted"/>
<name>A0A1D6JWI5_MAIZE</name>
<dbReference type="eggNOG" id="ENOG502QRPN">
    <property type="taxonomic scope" value="Eukaryota"/>
</dbReference>
<dbReference type="OMA" id="CIMFHIS"/>
<dbReference type="PaxDb" id="4577-GRMZM2G050825_P01"/>